<name>A0A0E9W3M3_ANGAN</name>
<organism evidence="1">
    <name type="scientific">Anguilla anguilla</name>
    <name type="common">European freshwater eel</name>
    <name type="synonym">Muraena anguilla</name>
    <dbReference type="NCBI Taxonomy" id="7936"/>
    <lineage>
        <taxon>Eukaryota</taxon>
        <taxon>Metazoa</taxon>
        <taxon>Chordata</taxon>
        <taxon>Craniata</taxon>
        <taxon>Vertebrata</taxon>
        <taxon>Euteleostomi</taxon>
        <taxon>Actinopterygii</taxon>
        <taxon>Neopterygii</taxon>
        <taxon>Teleostei</taxon>
        <taxon>Anguilliformes</taxon>
        <taxon>Anguillidae</taxon>
        <taxon>Anguilla</taxon>
    </lineage>
</organism>
<reference evidence="1" key="2">
    <citation type="journal article" date="2015" name="Fish Shellfish Immunol.">
        <title>Early steps in the European eel (Anguilla anguilla)-Vibrio vulnificus interaction in the gills: Role of the RtxA13 toxin.</title>
        <authorList>
            <person name="Callol A."/>
            <person name="Pajuelo D."/>
            <person name="Ebbesson L."/>
            <person name="Teles M."/>
            <person name="MacKenzie S."/>
            <person name="Amaro C."/>
        </authorList>
    </citation>
    <scope>NUCLEOTIDE SEQUENCE</scope>
</reference>
<protein>
    <submittedName>
        <fullName evidence="1">Uncharacterized protein</fullName>
    </submittedName>
</protein>
<dbReference type="EMBL" id="GBXM01023608">
    <property type="protein sequence ID" value="JAH84969.1"/>
    <property type="molecule type" value="Transcribed_RNA"/>
</dbReference>
<sequence>MAKRCNEHETGCRWCKSDMFPLFTGSTIFRTYFYVKTI</sequence>
<reference evidence="1" key="1">
    <citation type="submission" date="2014-11" db="EMBL/GenBank/DDBJ databases">
        <authorList>
            <person name="Amaro Gonzalez C."/>
        </authorList>
    </citation>
    <scope>NUCLEOTIDE SEQUENCE</scope>
</reference>
<evidence type="ECO:0000313" key="1">
    <source>
        <dbReference type="EMBL" id="JAH84969.1"/>
    </source>
</evidence>
<dbReference type="AlphaFoldDB" id="A0A0E9W3M3"/>
<accession>A0A0E9W3M3</accession>
<proteinExistence type="predicted"/>